<dbReference type="EMBL" id="LT985188">
    <property type="protein sequence ID" value="SPD88761.1"/>
    <property type="molecule type" value="Genomic_DNA"/>
</dbReference>
<feature type="transmembrane region" description="Helical" evidence="1">
    <location>
        <begin position="12"/>
        <end position="38"/>
    </location>
</feature>
<evidence type="ECO:0000256" key="1">
    <source>
        <dbReference type="SAM" id="Phobius"/>
    </source>
</evidence>
<organism evidence="2 3">
    <name type="scientific">Micropruina glycogenica</name>
    <dbReference type="NCBI Taxonomy" id="75385"/>
    <lineage>
        <taxon>Bacteria</taxon>
        <taxon>Bacillati</taxon>
        <taxon>Actinomycetota</taxon>
        <taxon>Actinomycetes</taxon>
        <taxon>Propionibacteriales</taxon>
        <taxon>Nocardioidaceae</taxon>
        <taxon>Micropruina</taxon>
    </lineage>
</organism>
<sequence length="129" mass="13960">MTARVELPHPHLIWLRSAATLVISAVIGQAGFAAAAIGRRDKSYFFFHAIGAGLTLTLAIGCAICFTVLRRTAGRVLLWLAWATAAAVVVQFTLGKLEIADWHIFLGVLIAMLTTALTSWTYRRPPPTG</sequence>
<keyword evidence="1" id="KW-0812">Transmembrane</keyword>
<dbReference type="AlphaFoldDB" id="A0A2N9JME4"/>
<name>A0A2N9JME4_9ACTN</name>
<feature type="transmembrane region" description="Helical" evidence="1">
    <location>
        <begin position="76"/>
        <end position="94"/>
    </location>
</feature>
<reference evidence="2 3" key="1">
    <citation type="submission" date="2018-02" db="EMBL/GenBank/DDBJ databases">
        <authorList>
            <person name="Cohen D.B."/>
            <person name="Kent A.D."/>
        </authorList>
    </citation>
    <scope>NUCLEOTIDE SEQUENCE [LARGE SCALE GENOMIC DNA]</scope>
    <source>
        <strain evidence="2">1</strain>
    </source>
</reference>
<dbReference type="Proteomes" id="UP000238164">
    <property type="component" value="Chromosome 1"/>
</dbReference>
<dbReference type="RefSeq" id="WP_105187195.1">
    <property type="nucleotide sequence ID" value="NZ_BAAAGO010000037.1"/>
</dbReference>
<keyword evidence="3" id="KW-1185">Reference proteome</keyword>
<gene>
    <name evidence="2" type="ORF">MPLG2_3731</name>
</gene>
<accession>A0A2N9JME4</accession>
<dbReference type="OrthoDB" id="3729994at2"/>
<proteinExistence type="predicted"/>
<evidence type="ECO:0000313" key="3">
    <source>
        <dbReference type="Proteomes" id="UP000238164"/>
    </source>
</evidence>
<dbReference type="KEGG" id="mgg:MPLG2_3731"/>
<keyword evidence="1" id="KW-1133">Transmembrane helix</keyword>
<evidence type="ECO:0000313" key="2">
    <source>
        <dbReference type="EMBL" id="SPD88761.1"/>
    </source>
</evidence>
<feature type="transmembrane region" description="Helical" evidence="1">
    <location>
        <begin position="44"/>
        <end position="69"/>
    </location>
</feature>
<feature type="transmembrane region" description="Helical" evidence="1">
    <location>
        <begin position="100"/>
        <end position="122"/>
    </location>
</feature>
<keyword evidence="1" id="KW-0472">Membrane</keyword>
<protein>
    <submittedName>
        <fullName evidence="2">Uncharacterized protein</fullName>
    </submittedName>
</protein>